<dbReference type="AlphaFoldDB" id="A0A0C2GPE5"/>
<evidence type="ECO:0000313" key="3">
    <source>
        <dbReference type="Proteomes" id="UP000054047"/>
    </source>
</evidence>
<proteinExistence type="predicted"/>
<dbReference type="Proteomes" id="UP000054047">
    <property type="component" value="Unassembled WGS sequence"/>
</dbReference>
<keyword evidence="3" id="KW-1185">Reference proteome</keyword>
<keyword evidence="1" id="KW-1133">Transmembrane helix</keyword>
<accession>A0A0C2GPE5</accession>
<evidence type="ECO:0000313" key="2">
    <source>
        <dbReference type="EMBL" id="KIH63230.1"/>
    </source>
</evidence>
<gene>
    <name evidence="2" type="ORF">ANCDUO_06473</name>
</gene>
<protein>
    <submittedName>
        <fullName evidence="2">Uncharacterized protein</fullName>
    </submittedName>
</protein>
<evidence type="ECO:0000256" key="1">
    <source>
        <dbReference type="SAM" id="Phobius"/>
    </source>
</evidence>
<keyword evidence="1" id="KW-0812">Transmembrane</keyword>
<sequence length="87" mass="10107">RTISIVREWMEVDNSLNSTFIGNWTRQQVVTVVSFVYVVVSILMVVLWSAYLCFDGRREPKKRDTLVIHKLAERTLIRAIPSQITDP</sequence>
<dbReference type="OrthoDB" id="5862205at2759"/>
<name>A0A0C2GPE5_9BILA</name>
<feature type="transmembrane region" description="Helical" evidence="1">
    <location>
        <begin position="32"/>
        <end position="54"/>
    </location>
</feature>
<keyword evidence="1" id="KW-0472">Membrane</keyword>
<feature type="non-terminal residue" evidence="2">
    <location>
        <position position="1"/>
    </location>
</feature>
<organism evidence="2 3">
    <name type="scientific">Ancylostoma duodenale</name>
    <dbReference type="NCBI Taxonomy" id="51022"/>
    <lineage>
        <taxon>Eukaryota</taxon>
        <taxon>Metazoa</taxon>
        <taxon>Ecdysozoa</taxon>
        <taxon>Nematoda</taxon>
        <taxon>Chromadorea</taxon>
        <taxon>Rhabditida</taxon>
        <taxon>Rhabditina</taxon>
        <taxon>Rhabditomorpha</taxon>
        <taxon>Strongyloidea</taxon>
        <taxon>Ancylostomatidae</taxon>
        <taxon>Ancylostomatinae</taxon>
        <taxon>Ancylostoma</taxon>
    </lineage>
</organism>
<reference evidence="2 3" key="1">
    <citation type="submission" date="2013-12" db="EMBL/GenBank/DDBJ databases">
        <title>Draft genome of the parsitic nematode Ancylostoma duodenale.</title>
        <authorList>
            <person name="Mitreva M."/>
        </authorList>
    </citation>
    <scope>NUCLEOTIDE SEQUENCE [LARGE SCALE GENOMIC DNA]</scope>
    <source>
        <strain evidence="2 3">Zhejiang</strain>
    </source>
</reference>
<dbReference type="EMBL" id="KN728796">
    <property type="protein sequence ID" value="KIH63230.1"/>
    <property type="molecule type" value="Genomic_DNA"/>
</dbReference>